<evidence type="ECO:0000313" key="2">
    <source>
        <dbReference type="EMBL" id="TWT67331.1"/>
    </source>
</evidence>
<proteinExistence type="predicted"/>
<reference evidence="2 3" key="1">
    <citation type="submission" date="2019-02" db="EMBL/GenBank/DDBJ databases">
        <title>Deep-cultivation of Planctomycetes and their phenomic and genomic characterization uncovers novel biology.</title>
        <authorList>
            <person name="Wiegand S."/>
            <person name="Jogler M."/>
            <person name="Boedeker C."/>
            <person name="Pinto D."/>
            <person name="Vollmers J."/>
            <person name="Rivas-Marin E."/>
            <person name="Kohn T."/>
            <person name="Peeters S.H."/>
            <person name="Heuer A."/>
            <person name="Rast P."/>
            <person name="Oberbeckmann S."/>
            <person name="Bunk B."/>
            <person name="Jeske O."/>
            <person name="Meyerdierks A."/>
            <person name="Storesund J.E."/>
            <person name="Kallscheuer N."/>
            <person name="Luecker S."/>
            <person name="Lage O.M."/>
            <person name="Pohl T."/>
            <person name="Merkel B.J."/>
            <person name="Hornburger P."/>
            <person name="Mueller R.-W."/>
            <person name="Bruemmer F."/>
            <person name="Labrenz M."/>
            <person name="Spormann A.M."/>
            <person name="Op Den Camp H."/>
            <person name="Overmann J."/>
            <person name="Amann R."/>
            <person name="Jetten M.S.M."/>
            <person name="Mascher T."/>
            <person name="Medema M.H."/>
            <person name="Devos D.P."/>
            <person name="Kaster A.-K."/>
            <person name="Ovreas L."/>
            <person name="Rohde M."/>
            <person name="Galperin M.Y."/>
            <person name="Jogler C."/>
        </authorList>
    </citation>
    <scope>NUCLEOTIDE SEQUENCE [LARGE SCALE GENOMIC DNA]</scope>
    <source>
        <strain evidence="2 3">CA85</strain>
    </source>
</reference>
<sequence>MNKSISLVVLLTSMLVVVGCSEPESSLVTPDAEFYEKGIEAAKNGPPPGASGPQTGRFKAEPPRSAAVDGG</sequence>
<comment type="caution">
    <text evidence="2">The sequence shown here is derived from an EMBL/GenBank/DDBJ whole genome shotgun (WGS) entry which is preliminary data.</text>
</comment>
<evidence type="ECO:0000256" key="1">
    <source>
        <dbReference type="SAM" id="MobiDB-lite"/>
    </source>
</evidence>
<dbReference type="OrthoDB" id="9967376at2"/>
<dbReference type="AlphaFoldDB" id="A0A5C5XXT8"/>
<dbReference type="Proteomes" id="UP000318053">
    <property type="component" value="Unassembled WGS sequence"/>
</dbReference>
<evidence type="ECO:0000313" key="3">
    <source>
        <dbReference type="Proteomes" id="UP000318053"/>
    </source>
</evidence>
<organism evidence="2 3">
    <name type="scientific">Allorhodopirellula solitaria</name>
    <dbReference type="NCBI Taxonomy" id="2527987"/>
    <lineage>
        <taxon>Bacteria</taxon>
        <taxon>Pseudomonadati</taxon>
        <taxon>Planctomycetota</taxon>
        <taxon>Planctomycetia</taxon>
        <taxon>Pirellulales</taxon>
        <taxon>Pirellulaceae</taxon>
        <taxon>Allorhodopirellula</taxon>
    </lineage>
</organism>
<name>A0A5C5XXT8_9BACT</name>
<dbReference type="RefSeq" id="WP_146391223.1">
    <property type="nucleotide sequence ID" value="NZ_SJPK01000004.1"/>
</dbReference>
<dbReference type="PROSITE" id="PS51257">
    <property type="entry name" value="PROKAR_LIPOPROTEIN"/>
    <property type="match status" value="1"/>
</dbReference>
<feature type="region of interest" description="Disordered" evidence="1">
    <location>
        <begin position="40"/>
        <end position="71"/>
    </location>
</feature>
<keyword evidence="3" id="KW-1185">Reference proteome</keyword>
<protein>
    <submittedName>
        <fullName evidence="2">Uncharacterized protein</fullName>
    </submittedName>
</protein>
<gene>
    <name evidence="2" type="ORF">CA85_21810</name>
</gene>
<accession>A0A5C5XXT8</accession>
<dbReference type="EMBL" id="SJPK01000004">
    <property type="protein sequence ID" value="TWT67331.1"/>
    <property type="molecule type" value="Genomic_DNA"/>
</dbReference>